<evidence type="ECO:0000313" key="2">
    <source>
        <dbReference type="EMBL" id="ORX39979.1"/>
    </source>
</evidence>
<protein>
    <submittedName>
        <fullName evidence="2">Uncharacterized protein</fullName>
    </submittedName>
</protein>
<organism evidence="2 3">
    <name type="scientific">Kockovaella imperatae</name>
    <dbReference type="NCBI Taxonomy" id="4999"/>
    <lineage>
        <taxon>Eukaryota</taxon>
        <taxon>Fungi</taxon>
        <taxon>Dikarya</taxon>
        <taxon>Basidiomycota</taxon>
        <taxon>Agaricomycotina</taxon>
        <taxon>Tremellomycetes</taxon>
        <taxon>Tremellales</taxon>
        <taxon>Cuniculitremaceae</taxon>
        <taxon>Kockovaella</taxon>
    </lineage>
</organism>
<sequence>MALPNLRSIFASSRTSEEERQVSRVTFYKFTAFVASCLAISLLAARNSGRDFGGKAARGVAAAPRSKSDDRHASGPAAEADEARNSKRSRQIAKASEQIAETRAFTNWNSLSVSEVSNATFNGLGDDMPAKKPSDESDEERPALYGSRPLPSDEASASSQAGIRLGGSEPQVRQLQRGSSVASHHVGVETTTESPTTIETLATERPELKLRRKD</sequence>
<name>A0A1Y1UPP3_9TREE</name>
<dbReference type="GO" id="GO:0007008">
    <property type="term" value="P:outer mitochondrial membrane organization"/>
    <property type="evidence" value="ECO:0007669"/>
    <property type="project" value="InterPro"/>
</dbReference>
<dbReference type="GO" id="GO:0005739">
    <property type="term" value="C:mitochondrion"/>
    <property type="evidence" value="ECO:0007669"/>
    <property type="project" value="GOC"/>
</dbReference>
<dbReference type="OrthoDB" id="2122015at2759"/>
<proteinExistence type="predicted"/>
<evidence type="ECO:0000313" key="3">
    <source>
        <dbReference type="Proteomes" id="UP000193218"/>
    </source>
</evidence>
<accession>A0A1Y1UPP3</accession>
<dbReference type="Proteomes" id="UP000193218">
    <property type="component" value="Unassembled WGS sequence"/>
</dbReference>
<feature type="compositionally biased region" description="Low complexity" evidence="1">
    <location>
        <begin position="189"/>
        <end position="201"/>
    </location>
</feature>
<dbReference type="InterPro" id="IPR035195">
    <property type="entry name" value="Emr1"/>
</dbReference>
<dbReference type="EMBL" id="NBSH01000002">
    <property type="protein sequence ID" value="ORX39979.1"/>
    <property type="molecule type" value="Genomic_DNA"/>
</dbReference>
<dbReference type="AlphaFoldDB" id="A0A1Y1UPP3"/>
<dbReference type="RefSeq" id="XP_021873764.1">
    <property type="nucleotide sequence ID" value="XM_022019025.1"/>
</dbReference>
<feature type="compositionally biased region" description="Polar residues" evidence="1">
    <location>
        <begin position="171"/>
        <end position="182"/>
    </location>
</feature>
<reference evidence="2 3" key="1">
    <citation type="submission" date="2017-03" db="EMBL/GenBank/DDBJ databases">
        <title>Widespread Adenine N6-methylation of Active Genes in Fungi.</title>
        <authorList>
            <consortium name="DOE Joint Genome Institute"/>
            <person name="Mondo S.J."/>
            <person name="Dannebaum R.O."/>
            <person name="Kuo R.C."/>
            <person name="Louie K.B."/>
            <person name="Bewick A.J."/>
            <person name="Labutti K."/>
            <person name="Haridas S."/>
            <person name="Kuo A."/>
            <person name="Salamov A."/>
            <person name="Ahrendt S.R."/>
            <person name="Lau R."/>
            <person name="Bowen B.P."/>
            <person name="Lipzen A."/>
            <person name="Sullivan W."/>
            <person name="Andreopoulos W.B."/>
            <person name="Clum A."/>
            <person name="Lindquist E."/>
            <person name="Daum C."/>
            <person name="Northen T.R."/>
            <person name="Ramamoorthy G."/>
            <person name="Schmitz R.J."/>
            <person name="Gryganskyi A."/>
            <person name="Culley D."/>
            <person name="Magnuson J."/>
            <person name="James T.Y."/>
            <person name="O'Malley M.A."/>
            <person name="Stajich J.E."/>
            <person name="Spatafora J.W."/>
            <person name="Visel A."/>
            <person name="Grigoriev I.V."/>
        </authorList>
    </citation>
    <scope>NUCLEOTIDE SEQUENCE [LARGE SCALE GENOMIC DNA]</scope>
    <source>
        <strain evidence="2 3">NRRL Y-17943</strain>
    </source>
</reference>
<feature type="region of interest" description="Disordered" evidence="1">
    <location>
        <begin position="52"/>
        <end position="95"/>
    </location>
</feature>
<gene>
    <name evidence="2" type="ORF">BD324DRAFT_679051</name>
</gene>
<comment type="caution">
    <text evidence="2">The sequence shown here is derived from an EMBL/GenBank/DDBJ whole genome shotgun (WGS) entry which is preliminary data.</text>
</comment>
<dbReference type="InParanoid" id="A0A1Y1UPP3"/>
<feature type="compositionally biased region" description="Basic and acidic residues" evidence="1">
    <location>
        <begin position="202"/>
        <end position="214"/>
    </location>
</feature>
<evidence type="ECO:0000256" key="1">
    <source>
        <dbReference type="SAM" id="MobiDB-lite"/>
    </source>
</evidence>
<dbReference type="Pfam" id="PF17237">
    <property type="entry name" value="Emr1"/>
    <property type="match status" value="1"/>
</dbReference>
<feature type="region of interest" description="Disordered" evidence="1">
    <location>
        <begin position="122"/>
        <end position="214"/>
    </location>
</feature>
<keyword evidence="3" id="KW-1185">Reference proteome</keyword>
<dbReference type="GeneID" id="33560834"/>